<proteinExistence type="predicted"/>
<organism evidence="1 2">
    <name type="scientific">Lentithecium fluviatile CBS 122367</name>
    <dbReference type="NCBI Taxonomy" id="1168545"/>
    <lineage>
        <taxon>Eukaryota</taxon>
        <taxon>Fungi</taxon>
        <taxon>Dikarya</taxon>
        <taxon>Ascomycota</taxon>
        <taxon>Pezizomycotina</taxon>
        <taxon>Dothideomycetes</taxon>
        <taxon>Pleosporomycetidae</taxon>
        <taxon>Pleosporales</taxon>
        <taxon>Massarineae</taxon>
        <taxon>Lentitheciaceae</taxon>
        <taxon>Lentithecium</taxon>
    </lineage>
</organism>
<dbReference type="Proteomes" id="UP000799291">
    <property type="component" value="Unassembled WGS sequence"/>
</dbReference>
<sequence>MLARSIFRSAQCVTNSSRVPTLFLRGSRSVSTFPENEHIYVFKHPLDPTRSLLTLLPTDPPNLELALGTSTSLPPTSTNFAENPSFRPILHSVLGLYATQDPFVQQQAAVYASSGGFNLGGATGSNADGAGGASHQGGMGGGNRGGWVHVSDERNPPDWGRIAWPEDIFGSVEVDGHGNFVGDCGNYQDSGTYRMVTREGILGLSPFLREKLVQRLRELERQTKN</sequence>
<dbReference type="EMBL" id="MU005585">
    <property type="protein sequence ID" value="KAF2682935.1"/>
    <property type="molecule type" value="Genomic_DNA"/>
</dbReference>
<protein>
    <submittedName>
        <fullName evidence="1">Uncharacterized protein</fullName>
    </submittedName>
</protein>
<dbReference type="PANTHER" id="PTHR37331">
    <property type="entry name" value="YALI0F11671P"/>
    <property type="match status" value="1"/>
</dbReference>
<reference evidence="1" key="1">
    <citation type="journal article" date="2020" name="Stud. Mycol.">
        <title>101 Dothideomycetes genomes: a test case for predicting lifestyles and emergence of pathogens.</title>
        <authorList>
            <person name="Haridas S."/>
            <person name="Albert R."/>
            <person name="Binder M."/>
            <person name="Bloem J."/>
            <person name="Labutti K."/>
            <person name="Salamov A."/>
            <person name="Andreopoulos B."/>
            <person name="Baker S."/>
            <person name="Barry K."/>
            <person name="Bills G."/>
            <person name="Bluhm B."/>
            <person name="Cannon C."/>
            <person name="Castanera R."/>
            <person name="Culley D."/>
            <person name="Daum C."/>
            <person name="Ezra D."/>
            <person name="Gonzalez J."/>
            <person name="Henrissat B."/>
            <person name="Kuo A."/>
            <person name="Liang C."/>
            <person name="Lipzen A."/>
            <person name="Lutzoni F."/>
            <person name="Magnuson J."/>
            <person name="Mondo S."/>
            <person name="Nolan M."/>
            <person name="Ohm R."/>
            <person name="Pangilinan J."/>
            <person name="Park H.-J."/>
            <person name="Ramirez L."/>
            <person name="Alfaro M."/>
            <person name="Sun H."/>
            <person name="Tritt A."/>
            <person name="Yoshinaga Y."/>
            <person name="Zwiers L.-H."/>
            <person name="Turgeon B."/>
            <person name="Goodwin S."/>
            <person name="Spatafora J."/>
            <person name="Crous P."/>
            <person name="Grigoriev I."/>
        </authorList>
    </citation>
    <scope>NUCLEOTIDE SEQUENCE</scope>
    <source>
        <strain evidence="1">CBS 122367</strain>
    </source>
</reference>
<name>A0A6G1IXV3_9PLEO</name>
<keyword evidence="2" id="KW-1185">Reference proteome</keyword>
<dbReference type="PANTHER" id="PTHR37331:SF1">
    <property type="entry name" value="YALI0F11671P"/>
    <property type="match status" value="1"/>
</dbReference>
<evidence type="ECO:0000313" key="1">
    <source>
        <dbReference type="EMBL" id="KAF2682935.1"/>
    </source>
</evidence>
<evidence type="ECO:0000313" key="2">
    <source>
        <dbReference type="Proteomes" id="UP000799291"/>
    </source>
</evidence>
<dbReference type="AlphaFoldDB" id="A0A6G1IXV3"/>
<gene>
    <name evidence="1" type="ORF">K458DRAFT_305858</name>
</gene>
<dbReference type="OrthoDB" id="5397701at2759"/>
<accession>A0A6G1IXV3</accession>